<dbReference type="InterPro" id="IPR001846">
    <property type="entry name" value="VWF_type-D"/>
</dbReference>
<dbReference type="PROSITE" id="PS51233">
    <property type="entry name" value="VWFD"/>
    <property type="match status" value="1"/>
</dbReference>
<evidence type="ECO:0000256" key="1">
    <source>
        <dbReference type="SAM" id="SignalP"/>
    </source>
</evidence>
<organism evidence="3 4">
    <name type="scientific">Thermomonospora echinospora</name>
    <dbReference type="NCBI Taxonomy" id="1992"/>
    <lineage>
        <taxon>Bacteria</taxon>
        <taxon>Bacillati</taxon>
        <taxon>Actinomycetota</taxon>
        <taxon>Actinomycetes</taxon>
        <taxon>Streptosporangiales</taxon>
        <taxon>Thermomonosporaceae</taxon>
        <taxon>Thermomonospora</taxon>
    </lineage>
</organism>
<name>A0A1H6E7F7_9ACTN</name>
<keyword evidence="4" id="KW-1185">Reference proteome</keyword>
<evidence type="ECO:0000259" key="2">
    <source>
        <dbReference type="PROSITE" id="PS51233"/>
    </source>
</evidence>
<keyword evidence="1" id="KW-0732">Signal</keyword>
<feature type="non-terminal residue" evidence="3">
    <location>
        <position position="1173"/>
    </location>
</feature>
<feature type="signal peptide" evidence="1">
    <location>
        <begin position="1"/>
        <end position="31"/>
    </location>
</feature>
<dbReference type="Gene3D" id="2.60.120.380">
    <property type="match status" value="4"/>
</dbReference>
<protein>
    <submittedName>
        <fullName evidence="3">von Willebrand factor type D domain-containing protein</fullName>
    </submittedName>
</protein>
<feature type="chain" id="PRO_5009296626" evidence="1">
    <location>
        <begin position="32"/>
        <end position="1173"/>
    </location>
</feature>
<dbReference type="PANTHER" id="PTHR13802">
    <property type="entry name" value="MUCIN 4-RELATED"/>
    <property type="match status" value="1"/>
</dbReference>
<feature type="domain" description="VWFD" evidence="2">
    <location>
        <begin position="285"/>
        <end position="467"/>
    </location>
</feature>
<gene>
    <name evidence="3" type="ORF">SAMN04489712_1361</name>
</gene>
<reference evidence="4" key="1">
    <citation type="submission" date="2016-10" db="EMBL/GenBank/DDBJ databases">
        <authorList>
            <person name="Varghese N."/>
            <person name="Submissions S."/>
        </authorList>
    </citation>
    <scope>NUCLEOTIDE SEQUENCE [LARGE SCALE GENOMIC DNA]</scope>
    <source>
        <strain evidence="4">DSM 43163</strain>
    </source>
</reference>
<dbReference type="InterPro" id="IPR051495">
    <property type="entry name" value="Epithelial_Barrier/Signaling"/>
</dbReference>
<proteinExistence type="predicted"/>
<accession>A0A1H6E7F7</accession>
<dbReference type="AlphaFoldDB" id="A0A1H6E7F7"/>
<sequence>MHLVRTLVALSLLVTMLSPIQMFVAERPALAAPTACQPNEPNDENWQPGVSGEPQRCINGYKYTTRRRLKNVDGCLKSRPDALSHVYRHNKCGQGIEYIGQARAIRYLSDQLEPGLAGVTPDVQWEMQVGRDRLDILYYDRTMPAPNAAVQVIEAKVTTNNDYAQWPGQVDGYIDYLRNNGMTSVARGQILNYWGPYVDLFRVEDNKSKCESADGQPITNAASVIRTYRATSPEPGLLRIEEIEDLAECAEHPDPPQTLPRPGNQTEEPKPSWLERLREWFRLHRPSKVYGEPHLVTVDRLHYELQSVGEFLLADSDRYDMQIQARFTERRENVSIIDRTAMYVNEHVVELGNYQLRIDGELVSLASGDAVDLGAQAAVLRSGGSYYVLWDGPDGPMFQWDGACCHASLKMPRTSDSDLVGLLGNADGDPKNDLRLRDGTQLPVNASPAVLHESYADSWRVSNNESLFTYAPGQSTDTFTDLSFPQKIVNIHDLTPEQRSAGAAYCEEQQVPPGPQFNACVLDIALTSDESFAEMAAQQQEIVLDPQAATVDANGSLSVDFETSPLPENLLPTRVSSDPATSTFAGSFSGSGSYRFFVQSLPPHMNGTLAFDLITLGDWNSDDDTETVTVETDRGDPYVITPSELTPASSGTLASGVPFSVYRVQVPFEHAKSQIEFTFSGTGVDGVSGQGFGIDDIQLSMQVVPPQSFEATLPLSVSDGVPAAGAGNLETSISEDAYQFEVAQGGSIYIDIRSCAGGGNNLLWELRNAAGAKVASKGCEDGEVRGLAAGTYRLVVKPERESTGAYSLRVSTIPADVSATVTTDGQPSTLTVGDPGQNGTWTFTGTAGQRLYFGFSGGTFGSITQATVQVLKPDGKALSEARWCGRSCSFDTTALPVSGTYTIVLNPENTHTGALTARVNEVPADVSATVTTDGQPSTLTVGDPGQNGTWTFTGTAGQRLYFGFSGGTFGSITQATVQVLKPDGKALYGAAYCGTSCAFNTTILPVGGTYTIRLNPKDGHTGSLTAKVTDVPEDASDDTITIGGPASTLTTTSPGQNGTWLFTGTTGQRVYFNFTGGTYGNINYATVQVKSPDGSTLLDSKACGNHCAFNTTTLPLDGTYTIVLNPKDNYTGSLTARLYEVPGDISTTVTIGGPASTLTTTAPGQNGTWTFTG</sequence>
<evidence type="ECO:0000313" key="4">
    <source>
        <dbReference type="Proteomes" id="UP000236723"/>
    </source>
</evidence>
<dbReference type="Pfam" id="PF00094">
    <property type="entry name" value="VWD"/>
    <property type="match status" value="1"/>
</dbReference>
<dbReference type="PANTHER" id="PTHR13802:SF65">
    <property type="entry name" value="NIDOGEN"/>
    <property type="match status" value="1"/>
</dbReference>
<dbReference type="Proteomes" id="UP000236723">
    <property type="component" value="Unassembled WGS sequence"/>
</dbReference>
<evidence type="ECO:0000313" key="3">
    <source>
        <dbReference type="EMBL" id="SEG92886.1"/>
    </source>
</evidence>
<dbReference type="EMBL" id="FNVO01000036">
    <property type="protein sequence ID" value="SEG92886.1"/>
    <property type="molecule type" value="Genomic_DNA"/>
</dbReference>